<dbReference type="EMBL" id="LSZO01000059">
    <property type="protein sequence ID" value="KXU38884.1"/>
    <property type="molecule type" value="Genomic_DNA"/>
</dbReference>
<dbReference type="SUPFAM" id="SSF48403">
    <property type="entry name" value="Ankyrin repeat"/>
    <property type="match status" value="1"/>
</dbReference>
<protein>
    <submittedName>
        <fullName evidence="3">Uncharacterized protein</fullName>
    </submittedName>
</protein>
<dbReference type="InterPro" id="IPR036770">
    <property type="entry name" value="Ankyrin_rpt-contain_sf"/>
</dbReference>
<keyword evidence="2" id="KW-0732">Signal</keyword>
<feature type="chain" id="PRO_5007299538" evidence="2">
    <location>
        <begin position="27"/>
        <end position="273"/>
    </location>
</feature>
<evidence type="ECO:0000256" key="1">
    <source>
        <dbReference type="SAM" id="MobiDB-lite"/>
    </source>
</evidence>
<feature type="signal peptide" evidence="2">
    <location>
        <begin position="1"/>
        <end position="26"/>
    </location>
</feature>
<comment type="caution">
    <text evidence="3">The sequence shown here is derived from an EMBL/GenBank/DDBJ whole genome shotgun (WGS) entry which is preliminary data.</text>
</comment>
<feature type="compositionally biased region" description="Basic and acidic residues" evidence="1">
    <location>
        <begin position="252"/>
        <end position="262"/>
    </location>
</feature>
<dbReference type="AlphaFoldDB" id="A0A139SWL0"/>
<dbReference type="Proteomes" id="UP000072660">
    <property type="component" value="Unassembled WGS sequence"/>
</dbReference>
<evidence type="ECO:0000313" key="4">
    <source>
        <dbReference type="Proteomes" id="UP000072660"/>
    </source>
</evidence>
<dbReference type="PROSITE" id="PS51257">
    <property type="entry name" value="PROKAR_LIPOPROTEIN"/>
    <property type="match status" value="1"/>
</dbReference>
<evidence type="ECO:0000256" key="2">
    <source>
        <dbReference type="SAM" id="SignalP"/>
    </source>
</evidence>
<organism evidence="3 4">
    <name type="scientific">Ventosimonas gracilis</name>
    <dbReference type="NCBI Taxonomy" id="1680762"/>
    <lineage>
        <taxon>Bacteria</taxon>
        <taxon>Pseudomonadati</taxon>
        <taxon>Pseudomonadota</taxon>
        <taxon>Gammaproteobacteria</taxon>
        <taxon>Pseudomonadales</taxon>
        <taxon>Ventosimonadaceae</taxon>
        <taxon>Ventosimonas</taxon>
    </lineage>
</organism>
<gene>
    <name evidence="3" type="ORF">AXE65_11250</name>
</gene>
<dbReference type="SMART" id="SM00248">
    <property type="entry name" value="ANK"/>
    <property type="match status" value="3"/>
</dbReference>
<keyword evidence="4" id="KW-1185">Reference proteome</keyword>
<accession>A0A139SWL0</accession>
<proteinExistence type="predicted"/>
<name>A0A139SWL0_9GAMM</name>
<feature type="region of interest" description="Disordered" evidence="1">
    <location>
        <begin position="246"/>
        <end position="273"/>
    </location>
</feature>
<reference evidence="3 4" key="1">
    <citation type="submission" date="2016-02" db="EMBL/GenBank/DDBJ databases">
        <authorList>
            <person name="Wen L."/>
            <person name="He K."/>
            <person name="Yang H."/>
        </authorList>
    </citation>
    <scope>NUCLEOTIDE SEQUENCE [LARGE SCALE GENOMIC DNA]</scope>
    <source>
        <strain evidence="3 4">CV58</strain>
    </source>
</reference>
<dbReference type="InterPro" id="IPR002110">
    <property type="entry name" value="Ankyrin_rpt"/>
</dbReference>
<dbReference type="Gene3D" id="1.25.40.20">
    <property type="entry name" value="Ankyrin repeat-containing domain"/>
    <property type="match status" value="2"/>
</dbReference>
<evidence type="ECO:0000313" key="3">
    <source>
        <dbReference type="EMBL" id="KXU38884.1"/>
    </source>
</evidence>
<sequence>MKRPFFRFTTGLVACLTALLSACLSGSPLTNKRIRATEFFKDRYLLMAQAIEQNNMAQLKQLARGQDLSQKGDQDMDLLWFAIARKNFDAIRTLVELGVDPEKQAANGIGTALDLAFMMQDDTRYLEAVLDGGLSPNYADNPPPMLHRGVAGGLAHVKLLLQRGTRLDDRIPSVRRTALLEAITRFKPDVAIYLLQQGADFNAYTVIGVTPAWAVYLEVKDGQSGHPVHTQFLALRDLMIEKGAQWPPDSPLEVREQMRARGETPLVPPSQTR</sequence>